<dbReference type="OrthoDB" id="3253313at2"/>
<dbReference type="SUPFAM" id="SSF53850">
    <property type="entry name" value="Periplasmic binding protein-like II"/>
    <property type="match status" value="1"/>
</dbReference>
<feature type="compositionally biased region" description="Pro residues" evidence="2">
    <location>
        <begin position="389"/>
        <end position="398"/>
    </location>
</feature>
<dbReference type="PANTHER" id="PTHR30006">
    <property type="entry name" value="THIAMINE-BINDING PERIPLASMIC PROTEIN-RELATED"/>
    <property type="match status" value="1"/>
</dbReference>
<dbReference type="AlphaFoldDB" id="A0A2X0U2R5"/>
<accession>A0A2X0U2R5</accession>
<dbReference type="RefSeq" id="WP_111823467.1">
    <property type="nucleotide sequence ID" value="NZ_CBDERX010000061.1"/>
</dbReference>
<protein>
    <submittedName>
        <fullName evidence="4">ABC-type thiamine transport system, periplasmic component</fullName>
    </submittedName>
</protein>
<evidence type="ECO:0000256" key="3">
    <source>
        <dbReference type="SAM" id="SignalP"/>
    </source>
</evidence>
<evidence type="ECO:0000256" key="1">
    <source>
        <dbReference type="ARBA" id="ARBA00022729"/>
    </source>
</evidence>
<name>A0A2X0U2R5_9ACTO</name>
<evidence type="ECO:0000256" key="2">
    <source>
        <dbReference type="SAM" id="MobiDB-lite"/>
    </source>
</evidence>
<proteinExistence type="predicted"/>
<feature type="chain" id="PRO_5015910192" evidence="3">
    <location>
        <begin position="23"/>
        <end position="431"/>
    </location>
</feature>
<evidence type="ECO:0000313" key="4">
    <source>
        <dbReference type="EMBL" id="SPT55456.1"/>
    </source>
</evidence>
<gene>
    <name evidence="4" type="ORF">NCTC9935_00962</name>
</gene>
<sequence length="431" mass="42340">MARARSVYALSALAVMATTVAACSPSVSSSAPRDPFASPIIPGQSARASSSATGHGTIDAPTPRSGSGTVVVALVGGAQLPTVTAQEFTKATGFTVAAVPVDGVADLAKTNADVVLGLDGADALQASAAGTVAAAPPQDTVTLSGTAVEGAAAAVAYGRDDVCVIADKSWMSANGRPLPTSFGDLTSPRIRALLAVPDPASSSVGRAFVQEVASQTGEGLGSFAQSLNPRVDPSLGTTIGAWTAGAHVSEEYLSEIVGASAGTSGAYPLVVAPRSLAAAAATNTGADSYGTPISSTCIARTMYAAATGSSASDGAESLIAWLQGETAQRSLATTGAAYPIDGVLAADTKAGWLMGITGEAVVADETIGALDATNAFLATWASALASPAPAAPSQPSTPDPGTEPGAQDTETEPAPAYDAATDPGLDDSDDE</sequence>
<feature type="region of interest" description="Disordered" evidence="2">
    <location>
        <begin position="26"/>
        <end position="65"/>
    </location>
</feature>
<feature type="region of interest" description="Disordered" evidence="2">
    <location>
        <begin position="386"/>
        <end position="431"/>
    </location>
</feature>
<feature type="signal peptide" evidence="3">
    <location>
        <begin position="1"/>
        <end position="22"/>
    </location>
</feature>
<reference evidence="4 5" key="1">
    <citation type="submission" date="2018-06" db="EMBL/GenBank/DDBJ databases">
        <authorList>
            <consortium name="Pathogen Informatics"/>
            <person name="Doyle S."/>
        </authorList>
    </citation>
    <scope>NUCLEOTIDE SEQUENCE [LARGE SCALE GENOMIC DNA]</scope>
    <source>
        <strain evidence="4 5">NCTC9935</strain>
    </source>
</reference>
<dbReference type="Gene3D" id="3.40.190.10">
    <property type="entry name" value="Periplasmic binding protein-like II"/>
    <property type="match status" value="2"/>
</dbReference>
<organism evidence="4 5">
    <name type="scientific">Schaalia odontolytica</name>
    <dbReference type="NCBI Taxonomy" id="1660"/>
    <lineage>
        <taxon>Bacteria</taxon>
        <taxon>Bacillati</taxon>
        <taxon>Actinomycetota</taxon>
        <taxon>Actinomycetes</taxon>
        <taxon>Actinomycetales</taxon>
        <taxon>Actinomycetaceae</taxon>
        <taxon>Schaalia</taxon>
    </lineage>
</organism>
<dbReference type="EMBL" id="UAPR01000002">
    <property type="protein sequence ID" value="SPT55456.1"/>
    <property type="molecule type" value="Genomic_DNA"/>
</dbReference>
<evidence type="ECO:0000313" key="5">
    <source>
        <dbReference type="Proteomes" id="UP000250192"/>
    </source>
</evidence>
<dbReference type="Proteomes" id="UP000250192">
    <property type="component" value="Unassembled WGS sequence"/>
</dbReference>
<keyword evidence="5" id="KW-1185">Reference proteome</keyword>
<dbReference type="GeneID" id="93758428"/>
<keyword evidence="1 3" id="KW-0732">Signal</keyword>
<dbReference type="PROSITE" id="PS51257">
    <property type="entry name" value="PROKAR_LIPOPROTEIN"/>
    <property type="match status" value="1"/>
</dbReference>